<dbReference type="Gene3D" id="1.20.1050.90">
    <property type="entry name" value="RecF/RecN/SMC, N-terminal domain"/>
    <property type="match status" value="1"/>
</dbReference>
<feature type="domain" description="RecF/RecN/SMC N-terminal" evidence="11">
    <location>
        <begin position="3"/>
        <end position="360"/>
    </location>
</feature>
<dbReference type="GO" id="GO:0005524">
    <property type="term" value="F:ATP binding"/>
    <property type="evidence" value="ECO:0007669"/>
    <property type="project" value="UniProtKB-UniRule"/>
</dbReference>
<reference evidence="12 13" key="1">
    <citation type="journal article" date="2017" name="Antonie Van Leeuwenhoek">
        <title>Rhizobium rhizosphaerae sp. nov., a novel species isolated from rice rhizosphere.</title>
        <authorList>
            <person name="Zhao J.J."/>
            <person name="Zhang J."/>
            <person name="Zhang R.J."/>
            <person name="Zhang C.W."/>
            <person name="Yin H.Q."/>
            <person name="Zhang X.X."/>
        </authorList>
    </citation>
    <scope>NUCLEOTIDE SEQUENCE [LARGE SCALE GENOMIC DNA]</scope>
    <source>
        <strain evidence="12 13">E3</strain>
    </source>
</reference>
<comment type="caution">
    <text evidence="12">The sequence shown here is derived from an EMBL/GenBank/DDBJ whole genome shotgun (WGS) entry which is preliminary data.</text>
</comment>
<dbReference type="STRING" id="1127673.GLIP_0032"/>
<dbReference type="AlphaFoldDB" id="K6Y335"/>
<accession>K6Y335</accession>
<evidence type="ECO:0000256" key="5">
    <source>
        <dbReference type="ARBA" id="ARBA00022705"/>
    </source>
</evidence>
<evidence type="ECO:0000256" key="8">
    <source>
        <dbReference type="ARBA" id="ARBA00023125"/>
    </source>
</evidence>
<evidence type="ECO:0000256" key="3">
    <source>
        <dbReference type="ARBA" id="ARBA00020170"/>
    </source>
</evidence>
<evidence type="ECO:0000256" key="4">
    <source>
        <dbReference type="ARBA" id="ARBA00022490"/>
    </source>
</evidence>
<dbReference type="InterPro" id="IPR027417">
    <property type="entry name" value="P-loop_NTPase"/>
</dbReference>
<proteinExistence type="inferred from homology"/>
<dbReference type="PROSITE" id="PS00618">
    <property type="entry name" value="RECF_2"/>
    <property type="match status" value="1"/>
</dbReference>
<protein>
    <recommendedName>
        <fullName evidence="3 9">DNA replication and repair protein RecF</fullName>
    </recommendedName>
</protein>
<dbReference type="Proteomes" id="UP000006334">
    <property type="component" value="Unassembled WGS sequence"/>
</dbReference>
<organism evidence="12 13">
    <name type="scientific">Aliiglaciecola lipolytica E3</name>
    <dbReference type="NCBI Taxonomy" id="1127673"/>
    <lineage>
        <taxon>Bacteria</taxon>
        <taxon>Pseudomonadati</taxon>
        <taxon>Pseudomonadota</taxon>
        <taxon>Gammaproteobacteria</taxon>
        <taxon>Alteromonadales</taxon>
        <taxon>Alteromonadaceae</taxon>
        <taxon>Aliiglaciecola</taxon>
    </lineage>
</organism>
<dbReference type="InterPro" id="IPR018078">
    <property type="entry name" value="DNA-binding_RecF_CS"/>
</dbReference>
<evidence type="ECO:0000256" key="7">
    <source>
        <dbReference type="ARBA" id="ARBA00022840"/>
    </source>
</evidence>
<keyword evidence="13" id="KW-1185">Reference proteome</keyword>
<dbReference type="InterPro" id="IPR042174">
    <property type="entry name" value="RecF_2"/>
</dbReference>
<evidence type="ECO:0000313" key="13">
    <source>
        <dbReference type="Proteomes" id="UP000006334"/>
    </source>
</evidence>
<dbReference type="InterPro" id="IPR001238">
    <property type="entry name" value="DNA-binding_RecF"/>
</dbReference>
<keyword evidence="7 9" id="KW-0067">ATP-binding</keyword>
<dbReference type="Gene3D" id="3.40.50.300">
    <property type="entry name" value="P-loop containing nucleotide triphosphate hydrolases"/>
    <property type="match status" value="1"/>
</dbReference>
<dbReference type="GO" id="GO:0000731">
    <property type="term" value="P:DNA synthesis involved in DNA repair"/>
    <property type="evidence" value="ECO:0007669"/>
    <property type="project" value="TreeGrafter"/>
</dbReference>
<dbReference type="PROSITE" id="PS00617">
    <property type="entry name" value="RECF_1"/>
    <property type="match status" value="1"/>
</dbReference>
<keyword evidence="9 10" id="KW-0227">DNA damage</keyword>
<comment type="subcellular location">
    <subcellularLocation>
        <location evidence="1 9 10">Cytoplasm</location>
    </subcellularLocation>
</comment>
<keyword evidence="9 10" id="KW-0234">DNA repair</keyword>
<evidence type="ECO:0000256" key="2">
    <source>
        <dbReference type="ARBA" id="ARBA00008016"/>
    </source>
</evidence>
<feature type="binding site" evidence="9">
    <location>
        <begin position="30"/>
        <end position="37"/>
    </location>
    <ligand>
        <name>ATP</name>
        <dbReference type="ChEBI" id="CHEBI:30616"/>
    </ligand>
</feature>
<dbReference type="GO" id="GO:0006260">
    <property type="term" value="P:DNA replication"/>
    <property type="evidence" value="ECO:0007669"/>
    <property type="project" value="UniProtKB-UniRule"/>
</dbReference>
<keyword evidence="8 9" id="KW-0238">DNA-binding</keyword>
<dbReference type="RefSeq" id="WP_008842507.1">
    <property type="nucleotide sequence ID" value="NZ_BAEN01000002.1"/>
</dbReference>
<comment type="function">
    <text evidence="9 10">The RecF protein is involved in DNA metabolism; it is required for DNA replication and normal SOS inducibility. RecF binds preferentially to single-stranded, linear DNA. It also seems to bind ATP.</text>
</comment>
<dbReference type="GO" id="GO:0006302">
    <property type="term" value="P:double-strand break repair"/>
    <property type="evidence" value="ECO:0007669"/>
    <property type="project" value="TreeGrafter"/>
</dbReference>
<dbReference type="SUPFAM" id="SSF52540">
    <property type="entry name" value="P-loop containing nucleoside triphosphate hydrolases"/>
    <property type="match status" value="1"/>
</dbReference>
<keyword evidence="6 9" id="KW-0547">Nucleotide-binding</keyword>
<evidence type="ECO:0000259" key="11">
    <source>
        <dbReference type="Pfam" id="PF02463"/>
    </source>
</evidence>
<evidence type="ECO:0000256" key="6">
    <source>
        <dbReference type="ARBA" id="ARBA00022741"/>
    </source>
</evidence>
<comment type="similarity">
    <text evidence="2 9 10">Belongs to the RecF family.</text>
</comment>
<dbReference type="EMBL" id="BAEN01000002">
    <property type="protein sequence ID" value="GAC12687.1"/>
    <property type="molecule type" value="Genomic_DNA"/>
</dbReference>
<gene>
    <name evidence="9 12" type="primary">recF</name>
    <name evidence="12" type="ORF">GLIP_0032</name>
</gene>
<dbReference type="PANTHER" id="PTHR32182:SF0">
    <property type="entry name" value="DNA REPLICATION AND REPAIR PROTEIN RECF"/>
    <property type="match status" value="1"/>
</dbReference>
<evidence type="ECO:0000256" key="1">
    <source>
        <dbReference type="ARBA" id="ARBA00004496"/>
    </source>
</evidence>
<keyword evidence="5 9" id="KW-0235">DNA replication</keyword>
<dbReference type="Pfam" id="PF02463">
    <property type="entry name" value="SMC_N"/>
    <property type="match status" value="1"/>
</dbReference>
<dbReference type="GO" id="GO:0005737">
    <property type="term" value="C:cytoplasm"/>
    <property type="evidence" value="ECO:0007669"/>
    <property type="project" value="UniProtKB-SubCell"/>
</dbReference>
<evidence type="ECO:0000313" key="12">
    <source>
        <dbReference type="EMBL" id="GAC12687.1"/>
    </source>
</evidence>
<name>K6Y335_9ALTE</name>
<evidence type="ECO:0000256" key="9">
    <source>
        <dbReference type="HAMAP-Rule" id="MF_00365"/>
    </source>
</evidence>
<dbReference type="InterPro" id="IPR003395">
    <property type="entry name" value="RecF/RecN/SMC_N"/>
</dbReference>
<dbReference type="GO" id="GO:0009432">
    <property type="term" value="P:SOS response"/>
    <property type="evidence" value="ECO:0007669"/>
    <property type="project" value="UniProtKB-UniRule"/>
</dbReference>
<sequence length="366" mass="42214">MKLDKVQIQHFRNLQNVDISPSSSLNFIFGQNGSGKSSFLEALHYLGFGRSFRTLKHKNVIQYEKDGFSIFCVASDNQKSLKLGMARKTDDSLLVSVNGNKSNKMSELVSHVPIQIFTPQSSDLILGSPSLRRRFLDWGLFHVEPSFIQTSQEFQKLVKQKNALLRKYQQGTNVEYNTQMQFWDKQIVKTGNHLTNLRKGYLDSILEHINSNLMQFLPEFLVEISYHRGWEKDSSLEESMLKKYERDCRNGYLSVGPHKADLKLKCKGVDVSETLSRGQLRMLVAALQLAQIQHLSGKTQKSCVFLLDDVGAELDETKRESFIDRLLENETQLFISAIEKSQLLFIEKYKNKKMFHVEHGHMREEN</sequence>
<keyword evidence="9 10" id="KW-0742">SOS response</keyword>
<keyword evidence="4 9" id="KW-0963">Cytoplasm</keyword>
<dbReference type="PANTHER" id="PTHR32182">
    <property type="entry name" value="DNA REPLICATION AND REPAIR PROTEIN RECF"/>
    <property type="match status" value="1"/>
</dbReference>
<dbReference type="HAMAP" id="MF_00365">
    <property type="entry name" value="RecF"/>
    <property type="match status" value="1"/>
</dbReference>
<dbReference type="eggNOG" id="COG1195">
    <property type="taxonomic scope" value="Bacteria"/>
</dbReference>
<dbReference type="OrthoDB" id="9803889at2"/>
<dbReference type="GO" id="GO:0003697">
    <property type="term" value="F:single-stranded DNA binding"/>
    <property type="evidence" value="ECO:0007669"/>
    <property type="project" value="UniProtKB-UniRule"/>
</dbReference>
<evidence type="ECO:0000256" key="10">
    <source>
        <dbReference type="RuleBase" id="RU000578"/>
    </source>
</evidence>
<dbReference type="NCBIfam" id="TIGR00611">
    <property type="entry name" value="recf"/>
    <property type="match status" value="1"/>
</dbReference>